<sequence>MEVAMAIAVTGNYCVRIMKLTKMSSFDWSELRIEMLELIAKRLDLMHCYRFGATCKSCWSAAMSKCHQVPWLMLSKHDEDTDAYSFFSLCHQEDCSLRLPELRGKRGCGSSHGC</sequence>
<evidence type="ECO:0000313" key="2">
    <source>
        <dbReference type="Proteomes" id="UP001234297"/>
    </source>
</evidence>
<proteinExistence type="predicted"/>
<keyword evidence="2" id="KW-1185">Reference proteome</keyword>
<comment type="caution">
    <text evidence="1">The sequence shown here is derived from an EMBL/GenBank/DDBJ whole genome shotgun (WGS) entry which is preliminary data.</text>
</comment>
<protein>
    <submittedName>
        <fullName evidence="1">Uncharacterized protein</fullName>
    </submittedName>
</protein>
<name>A0ACC2LYH3_PERAE</name>
<organism evidence="1 2">
    <name type="scientific">Persea americana</name>
    <name type="common">Avocado</name>
    <dbReference type="NCBI Taxonomy" id="3435"/>
    <lineage>
        <taxon>Eukaryota</taxon>
        <taxon>Viridiplantae</taxon>
        <taxon>Streptophyta</taxon>
        <taxon>Embryophyta</taxon>
        <taxon>Tracheophyta</taxon>
        <taxon>Spermatophyta</taxon>
        <taxon>Magnoliopsida</taxon>
        <taxon>Magnoliidae</taxon>
        <taxon>Laurales</taxon>
        <taxon>Lauraceae</taxon>
        <taxon>Persea</taxon>
    </lineage>
</organism>
<dbReference type="EMBL" id="CM056811">
    <property type="protein sequence ID" value="KAJ8638440.1"/>
    <property type="molecule type" value="Genomic_DNA"/>
</dbReference>
<evidence type="ECO:0000313" key="1">
    <source>
        <dbReference type="EMBL" id="KAJ8638440.1"/>
    </source>
</evidence>
<gene>
    <name evidence="1" type="ORF">MRB53_012707</name>
</gene>
<dbReference type="Proteomes" id="UP001234297">
    <property type="component" value="Chromosome 3"/>
</dbReference>
<reference evidence="1 2" key="1">
    <citation type="journal article" date="2022" name="Hortic Res">
        <title>A haplotype resolved chromosomal level avocado genome allows analysis of novel avocado genes.</title>
        <authorList>
            <person name="Nath O."/>
            <person name="Fletcher S.J."/>
            <person name="Hayward A."/>
            <person name="Shaw L.M."/>
            <person name="Masouleh A.K."/>
            <person name="Furtado A."/>
            <person name="Henry R.J."/>
            <person name="Mitter N."/>
        </authorList>
    </citation>
    <scope>NUCLEOTIDE SEQUENCE [LARGE SCALE GENOMIC DNA]</scope>
    <source>
        <strain evidence="2">cv. Hass</strain>
    </source>
</reference>
<accession>A0ACC2LYH3</accession>